<dbReference type="InterPro" id="IPR050546">
    <property type="entry name" value="Glycosyl_Hydrlase_16"/>
</dbReference>
<organism evidence="4 5">
    <name type="scientific">Rhizobium tubonense</name>
    <dbReference type="NCBI Taxonomy" id="484088"/>
    <lineage>
        <taxon>Bacteria</taxon>
        <taxon>Pseudomonadati</taxon>
        <taxon>Pseudomonadota</taxon>
        <taxon>Alphaproteobacteria</taxon>
        <taxon>Hyphomicrobiales</taxon>
        <taxon>Rhizobiaceae</taxon>
        <taxon>Rhizobium/Agrobacterium group</taxon>
        <taxon>Rhizobium</taxon>
    </lineage>
</organism>
<dbReference type="Pfam" id="PF00722">
    <property type="entry name" value="Glyco_hydro_16"/>
    <property type="match status" value="1"/>
</dbReference>
<evidence type="ECO:0000313" key="5">
    <source>
        <dbReference type="Proteomes" id="UP000248925"/>
    </source>
</evidence>
<dbReference type="InterPro" id="IPR013320">
    <property type="entry name" value="ConA-like_dom_sf"/>
</dbReference>
<dbReference type="PROSITE" id="PS51762">
    <property type="entry name" value="GH16_2"/>
    <property type="match status" value="1"/>
</dbReference>
<feature type="domain" description="GH16" evidence="3">
    <location>
        <begin position="14"/>
        <end position="253"/>
    </location>
</feature>
<dbReference type="SUPFAM" id="SSF49899">
    <property type="entry name" value="Concanavalin A-like lectins/glucanases"/>
    <property type="match status" value="1"/>
</dbReference>
<reference evidence="4 5" key="1">
    <citation type="journal article" date="2018" name="Sci. Rep.">
        <title>Rhizobium tumorigenes sp. nov., a novel plant tumorigenic bacterium isolated from cane gall tumors on thornless blackberry.</title>
        <authorList>
            <person name="Kuzmanovi N."/>
            <person name="Smalla K."/>
            <person name="Gronow S."/>
            <person name="PuBawska J."/>
        </authorList>
    </citation>
    <scope>NUCLEOTIDE SEQUENCE [LARGE SCALE GENOMIC DNA]</scope>
    <source>
        <strain evidence="4 5">CCBAU 85046</strain>
    </source>
</reference>
<gene>
    <name evidence="4" type="ORF">CPY51_07040</name>
</gene>
<dbReference type="Gene3D" id="2.60.120.200">
    <property type="match status" value="1"/>
</dbReference>
<sequence length="253" mass="28353">MLLLVVLCILADNDVFAASFVPIWRDDFDGPSMSKLDRTKWVYEVGYGNSLWGNNEYQTYTDQIGNIRQDGQGHLVVTARKESDGRYTSGRIKTKGRFALKFGKFEARIKIPRGPGLLPAFWLMGSVGQWPDNGEIDIMENVGQSPSTVFSNLHAPGYTAVGDQTVPRDLSDDFHVYAIEWTPGRVSWLLDNVVYKTVTKDDIPAGKRWVFDDQPFYMLLNVAVGGDWPGPPVDNALPQDMVVDWVKVSAYTP</sequence>
<evidence type="ECO:0000313" key="4">
    <source>
        <dbReference type="EMBL" id="PZM15574.1"/>
    </source>
</evidence>
<feature type="chain" id="PRO_5015989032" evidence="2">
    <location>
        <begin position="18"/>
        <end position="253"/>
    </location>
</feature>
<dbReference type="CDD" id="cd08023">
    <property type="entry name" value="GH16_laminarinase_like"/>
    <property type="match status" value="1"/>
</dbReference>
<comment type="similarity">
    <text evidence="1">Belongs to the glycosyl hydrolase 16 family.</text>
</comment>
<dbReference type="GO" id="GO:0005975">
    <property type="term" value="P:carbohydrate metabolic process"/>
    <property type="evidence" value="ECO:0007669"/>
    <property type="project" value="InterPro"/>
</dbReference>
<comment type="caution">
    <text evidence="4">The sequence shown here is derived from an EMBL/GenBank/DDBJ whole genome shotgun (WGS) entry which is preliminary data.</text>
</comment>
<name>A0A2W4DGI8_9HYPH</name>
<dbReference type="PANTHER" id="PTHR10963:SF55">
    <property type="entry name" value="GLYCOSIDE HYDROLASE FAMILY 16 PROTEIN"/>
    <property type="match status" value="1"/>
</dbReference>
<dbReference type="AlphaFoldDB" id="A0A2W4DGI8"/>
<accession>A0A2W4DGI8</accession>
<dbReference type="PANTHER" id="PTHR10963">
    <property type="entry name" value="GLYCOSYL HYDROLASE-RELATED"/>
    <property type="match status" value="1"/>
</dbReference>
<dbReference type="Proteomes" id="UP000248925">
    <property type="component" value="Unassembled WGS sequence"/>
</dbReference>
<evidence type="ECO:0000256" key="1">
    <source>
        <dbReference type="ARBA" id="ARBA00006865"/>
    </source>
</evidence>
<evidence type="ECO:0000256" key="2">
    <source>
        <dbReference type="SAM" id="SignalP"/>
    </source>
</evidence>
<keyword evidence="2" id="KW-0732">Signal</keyword>
<keyword evidence="5" id="KW-1185">Reference proteome</keyword>
<feature type="signal peptide" evidence="2">
    <location>
        <begin position="1"/>
        <end position="17"/>
    </location>
</feature>
<protein>
    <submittedName>
        <fullName evidence="4">Hydrolase</fullName>
    </submittedName>
</protein>
<evidence type="ECO:0000259" key="3">
    <source>
        <dbReference type="PROSITE" id="PS51762"/>
    </source>
</evidence>
<dbReference type="InterPro" id="IPR000757">
    <property type="entry name" value="Beta-glucanase-like"/>
</dbReference>
<dbReference type="GO" id="GO:0004553">
    <property type="term" value="F:hydrolase activity, hydrolyzing O-glycosyl compounds"/>
    <property type="evidence" value="ECO:0007669"/>
    <property type="project" value="InterPro"/>
</dbReference>
<keyword evidence="4" id="KW-0378">Hydrolase</keyword>
<proteinExistence type="inferred from homology"/>
<dbReference type="EMBL" id="PCDP01000019">
    <property type="protein sequence ID" value="PZM15574.1"/>
    <property type="molecule type" value="Genomic_DNA"/>
</dbReference>